<evidence type="ECO:0000256" key="6">
    <source>
        <dbReference type="ARBA" id="ARBA00023098"/>
    </source>
</evidence>
<evidence type="ECO:0000256" key="7">
    <source>
        <dbReference type="ARBA" id="ARBA00023160"/>
    </source>
</evidence>
<keyword evidence="11" id="KW-1185">Reference proteome</keyword>
<comment type="subcellular location">
    <subcellularLocation>
        <location evidence="8">Cytoplasm</location>
    </subcellularLocation>
</comment>
<dbReference type="STRING" id="360412.LARV_03203"/>
<feature type="binding site" evidence="8">
    <location>
        <position position="54"/>
    </location>
    <ligand>
        <name>Mg(2+)</name>
        <dbReference type="ChEBI" id="CHEBI:18420"/>
    </ligand>
</feature>
<dbReference type="Pfam" id="PF01648">
    <property type="entry name" value="ACPS"/>
    <property type="match status" value="1"/>
</dbReference>
<dbReference type="HAMAP" id="MF_00101">
    <property type="entry name" value="AcpS"/>
    <property type="match status" value="1"/>
</dbReference>
<sequence>MQLRSGVDVVEITRFERLNPAIKPRFLQRVFTQQELDSCRDSAASLAGRFAVKEAVAKALHTGIGPVSWQDIEIFEGPAGEPLLALHGEAARLADGLGLHQWSISISHTNTIAIAVAVAMGESDLPDATDGIKMR</sequence>
<evidence type="ECO:0000256" key="8">
    <source>
        <dbReference type="HAMAP-Rule" id="MF_00101"/>
    </source>
</evidence>
<comment type="catalytic activity">
    <reaction evidence="8">
        <text>apo-[ACP] + CoA = holo-[ACP] + adenosine 3',5'-bisphosphate + H(+)</text>
        <dbReference type="Rhea" id="RHEA:12068"/>
        <dbReference type="Rhea" id="RHEA-COMP:9685"/>
        <dbReference type="Rhea" id="RHEA-COMP:9690"/>
        <dbReference type="ChEBI" id="CHEBI:15378"/>
        <dbReference type="ChEBI" id="CHEBI:29999"/>
        <dbReference type="ChEBI" id="CHEBI:57287"/>
        <dbReference type="ChEBI" id="CHEBI:58343"/>
        <dbReference type="ChEBI" id="CHEBI:64479"/>
        <dbReference type="EC" id="2.7.8.7"/>
    </reaction>
</comment>
<evidence type="ECO:0000256" key="2">
    <source>
        <dbReference type="ARBA" id="ARBA00022679"/>
    </source>
</evidence>
<feature type="domain" description="4'-phosphopantetheinyl transferase" evidence="9">
    <location>
        <begin position="6"/>
        <end position="97"/>
    </location>
</feature>
<dbReference type="Gene3D" id="3.90.470.20">
    <property type="entry name" value="4'-phosphopantetheinyl transferase domain"/>
    <property type="match status" value="1"/>
</dbReference>
<proteinExistence type="inferred from homology"/>
<evidence type="ECO:0000256" key="4">
    <source>
        <dbReference type="ARBA" id="ARBA00022832"/>
    </source>
</evidence>
<dbReference type="AlphaFoldDB" id="A0A0S7BIH9"/>
<keyword evidence="6 8" id="KW-0443">Lipid metabolism</keyword>
<dbReference type="EMBL" id="DF967972">
    <property type="protein sequence ID" value="GAP15417.1"/>
    <property type="molecule type" value="Genomic_DNA"/>
</dbReference>
<dbReference type="InterPro" id="IPR002582">
    <property type="entry name" value="ACPS"/>
</dbReference>
<protein>
    <recommendedName>
        <fullName evidence="8">Holo-[acyl-carrier-protein] synthase</fullName>
        <shortName evidence="8">Holo-ACP synthase</shortName>
        <ecNumber evidence="8">2.7.8.7</ecNumber>
    </recommendedName>
    <alternativeName>
        <fullName evidence="8">4'-phosphopantetheinyl transferase AcpS</fullName>
    </alternativeName>
</protein>
<keyword evidence="3 8" id="KW-0479">Metal-binding</keyword>
<dbReference type="NCBIfam" id="TIGR00516">
    <property type="entry name" value="acpS"/>
    <property type="match status" value="1"/>
</dbReference>
<evidence type="ECO:0000256" key="3">
    <source>
        <dbReference type="ARBA" id="ARBA00022723"/>
    </source>
</evidence>
<dbReference type="GO" id="GO:0005737">
    <property type="term" value="C:cytoplasm"/>
    <property type="evidence" value="ECO:0007669"/>
    <property type="project" value="UniProtKB-SubCell"/>
</dbReference>
<evidence type="ECO:0000256" key="1">
    <source>
        <dbReference type="ARBA" id="ARBA00022516"/>
    </source>
</evidence>
<organism evidence="10">
    <name type="scientific">Longilinea arvoryzae</name>
    <dbReference type="NCBI Taxonomy" id="360412"/>
    <lineage>
        <taxon>Bacteria</taxon>
        <taxon>Bacillati</taxon>
        <taxon>Chloroflexota</taxon>
        <taxon>Anaerolineae</taxon>
        <taxon>Anaerolineales</taxon>
        <taxon>Anaerolineaceae</taxon>
        <taxon>Longilinea</taxon>
    </lineage>
</organism>
<dbReference type="OrthoDB" id="517356at2"/>
<evidence type="ECO:0000313" key="11">
    <source>
        <dbReference type="Proteomes" id="UP000055060"/>
    </source>
</evidence>
<dbReference type="EC" id="2.7.8.7" evidence="8"/>
<gene>
    <name evidence="8" type="primary">acpS</name>
    <name evidence="10" type="ORF">LARV_03203</name>
</gene>
<dbReference type="NCBIfam" id="TIGR00556">
    <property type="entry name" value="pantethn_trn"/>
    <property type="match status" value="1"/>
</dbReference>
<dbReference type="GO" id="GO:0000287">
    <property type="term" value="F:magnesium ion binding"/>
    <property type="evidence" value="ECO:0007669"/>
    <property type="project" value="UniProtKB-UniRule"/>
</dbReference>
<comment type="function">
    <text evidence="8">Transfers the 4'-phosphopantetheine moiety from coenzyme A to a Ser of acyl-carrier-protein.</text>
</comment>
<feature type="binding site" evidence="8">
    <location>
        <position position="8"/>
    </location>
    <ligand>
        <name>Mg(2+)</name>
        <dbReference type="ChEBI" id="CHEBI:18420"/>
    </ligand>
</feature>
<keyword evidence="5 8" id="KW-0460">Magnesium</keyword>
<dbReference type="SUPFAM" id="SSF56214">
    <property type="entry name" value="4'-phosphopantetheinyl transferase"/>
    <property type="match status" value="1"/>
</dbReference>
<comment type="cofactor">
    <cofactor evidence="8">
        <name>Mg(2+)</name>
        <dbReference type="ChEBI" id="CHEBI:18420"/>
    </cofactor>
</comment>
<evidence type="ECO:0000256" key="5">
    <source>
        <dbReference type="ARBA" id="ARBA00022842"/>
    </source>
</evidence>
<dbReference type="InterPro" id="IPR037143">
    <property type="entry name" value="4-PPantetheinyl_Trfase_dom_sf"/>
</dbReference>
<comment type="similarity">
    <text evidence="8">Belongs to the P-Pant transferase superfamily. AcpS family.</text>
</comment>
<evidence type="ECO:0000313" key="10">
    <source>
        <dbReference type="EMBL" id="GAP15417.1"/>
    </source>
</evidence>
<dbReference type="GO" id="GO:0006633">
    <property type="term" value="P:fatty acid biosynthetic process"/>
    <property type="evidence" value="ECO:0007669"/>
    <property type="project" value="UniProtKB-UniRule"/>
</dbReference>
<keyword evidence="8" id="KW-0963">Cytoplasm</keyword>
<evidence type="ECO:0000259" key="9">
    <source>
        <dbReference type="Pfam" id="PF01648"/>
    </source>
</evidence>
<keyword evidence="1 8" id="KW-0444">Lipid biosynthesis</keyword>
<name>A0A0S7BIH9_9CHLR</name>
<keyword evidence="2 8" id="KW-0808">Transferase</keyword>
<reference evidence="10" key="1">
    <citation type="submission" date="2015-07" db="EMBL/GenBank/DDBJ databases">
        <title>Draft Genome Sequences of Anaerolinea thermolimosa IMO-1, Bellilinea caldifistulae GOMI-1, Leptolinea tardivitalis YMTK-2, Levilinea saccharolytica KIBI-1,Longilinea arvoryzae KOME-1, Previously Described as Members of the Anaerolineaceae (Chloroflexi).</title>
        <authorList>
            <person name="Sekiguchi Y."/>
            <person name="Ohashi A."/>
            <person name="Matsuura N."/>
            <person name="Tourlousse M.D."/>
        </authorList>
    </citation>
    <scope>NUCLEOTIDE SEQUENCE [LARGE SCALE GENOMIC DNA]</scope>
    <source>
        <strain evidence="10">KOME-1</strain>
    </source>
</reference>
<dbReference type="RefSeq" id="WP_075074597.1">
    <property type="nucleotide sequence ID" value="NZ_DF967972.1"/>
</dbReference>
<accession>A0A0S7BIH9</accession>
<dbReference type="InterPro" id="IPR008278">
    <property type="entry name" value="4-PPantetheinyl_Trfase_dom"/>
</dbReference>
<keyword evidence="4 8" id="KW-0276">Fatty acid metabolism</keyword>
<dbReference type="InterPro" id="IPR004568">
    <property type="entry name" value="Ppantetheine-prot_Trfase_dom"/>
</dbReference>
<dbReference type="GO" id="GO:0008897">
    <property type="term" value="F:holo-[acyl-carrier-protein] synthase activity"/>
    <property type="evidence" value="ECO:0007669"/>
    <property type="project" value="UniProtKB-UniRule"/>
</dbReference>
<dbReference type="Proteomes" id="UP000055060">
    <property type="component" value="Unassembled WGS sequence"/>
</dbReference>
<keyword evidence="7 8" id="KW-0275">Fatty acid biosynthesis</keyword>